<comment type="caution">
    <text evidence="6">The sequence shown here is derived from an EMBL/GenBank/DDBJ whole genome shotgun (WGS) entry which is preliminary data.</text>
</comment>
<dbReference type="CDD" id="cd20406">
    <property type="entry name" value="Tudor_Agenet_AtDUF_rpt2_4"/>
    <property type="match status" value="2"/>
</dbReference>
<feature type="region of interest" description="Disordered" evidence="4">
    <location>
        <begin position="321"/>
        <end position="387"/>
    </location>
</feature>
<gene>
    <name evidence="6" type="ORF">V5N11_030173</name>
</gene>
<evidence type="ECO:0000256" key="4">
    <source>
        <dbReference type="SAM" id="MobiDB-lite"/>
    </source>
</evidence>
<evidence type="ECO:0000313" key="7">
    <source>
        <dbReference type="Proteomes" id="UP001558713"/>
    </source>
</evidence>
<feature type="compositionally biased region" description="Polar residues" evidence="4">
    <location>
        <begin position="323"/>
        <end position="347"/>
    </location>
</feature>
<dbReference type="Pfam" id="PF05266">
    <property type="entry name" value="DUF724"/>
    <property type="match status" value="1"/>
</dbReference>
<keyword evidence="3" id="KW-0175">Coiled coil</keyword>
<dbReference type="InterPro" id="IPR008395">
    <property type="entry name" value="Agenet-like_dom"/>
</dbReference>
<feature type="domain" description="Agenet" evidence="5">
    <location>
        <begin position="59"/>
        <end position="115"/>
    </location>
</feature>
<feature type="compositionally biased region" description="Basic and acidic residues" evidence="4">
    <location>
        <begin position="354"/>
        <end position="363"/>
    </location>
</feature>
<evidence type="ECO:0000313" key="6">
    <source>
        <dbReference type="EMBL" id="KAL1216532.1"/>
    </source>
</evidence>
<dbReference type="AlphaFoldDB" id="A0ABD1BD85"/>
<name>A0ABD1BD85_CARAN</name>
<dbReference type="InterPro" id="IPR007930">
    <property type="entry name" value="DUF724"/>
</dbReference>
<accession>A0ABD1BD85</accession>
<feature type="coiled-coil region" evidence="3">
    <location>
        <begin position="535"/>
        <end position="583"/>
    </location>
</feature>
<dbReference type="Proteomes" id="UP001558713">
    <property type="component" value="Unassembled WGS sequence"/>
</dbReference>
<evidence type="ECO:0000256" key="1">
    <source>
        <dbReference type="ARBA" id="ARBA00022448"/>
    </source>
</evidence>
<evidence type="ECO:0000256" key="3">
    <source>
        <dbReference type="SAM" id="Coils"/>
    </source>
</evidence>
<feature type="domain" description="Agenet" evidence="5">
    <location>
        <begin position="206"/>
        <end position="262"/>
    </location>
</feature>
<keyword evidence="2" id="KW-0341">Growth regulation</keyword>
<protein>
    <submittedName>
        <fullName evidence="6">DUF724 domain-containing protein 1</fullName>
    </submittedName>
</protein>
<sequence length="627" mass="71356">MEQKIINDCQVEICSEEEEGHRGILQKTPTDSGPKDLRGENVDQSFIRPVPPENLFKEAVLEEGSVVDVKYKDVWCTGVLIKKLEEENYLVYFDVTPDIVQYERKHLRVHLDWTGSKWVRPEGKEMSKSMFSPATLVEVSCSVVDKVEVSWVSAMIVKEIEECNEKKFVVKFCNKDLRCNGGDEAKPNMVVDSCRVRPTPPPFLVEDYNLLECVEVFRGFSWCQGLVRGILSEKRYMVRVKATKEDLVFQHSELRPFMVWEDGVWHNGPEQEPVKETPFKPMCSSSGVRLMKTPKRATKPEENGETVTNSATGVTSIARESVSPVTQLKQTGANTEKTFETMRNQNGLGYVSPRENDNSEDGSRKRKREEKHNSGLNETDGICNGSEAEINDTGKNICNNGYVDDQPLSMKLSSNQSPNVVDNSAADVEGTQPKDALMILPFAKKLPFWNTYETSEFYKTQPQNPHFSLLIEEKENIREWAAVGMTAAFYGLLDEVKDLQLNVSTSKLSSLSSYFAVLEKYGFNVETAQSRISKVLSLQDRRAKKAEQRKCLEKKIEAEKIERQKFEEEVAELDRKVLELNRQELVAKENKEAADKRIVEMKSYAKTIDQEIKDVELEFQTSASAPW</sequence>
<evidence type="ECO:0000256" key="2">
    <source>
        <dbReference type="ARBA" id="ARBA00022604"/>
    </source>
</evidence>
<dbReference type="EMBL" id="JBANAX010000263">
    <property type="protein sequence ID" value="KAL1216532.1"/>
    <property type="molecule type" value="Genomic_DNA"/>
</dbReference>
<feature type="domain" description="Agenet" evidence="5">
    <location>
        <begin position="129"/>
        <end position="204"/>
    </location>
</feature>
<dbReference type="CDD" id="cd20405">
    <property type="entry name" value="Tudor_Agenet_AtDUF_rpt1_3"/>
    <property type="match status" value="1"/>
</dbReference>
<keyword evidence="1" id="KW-0813">Transport</keyword>
<reference evidence="6 7" key="1">
    <citation type="submission" date="2024-04" db="EMBL/GenBank/DDBJ databases">
        <title>Genome assembly C_amara_ONT_v2.</title>
        <authorList>
            <person name="Yant L."/>
            <person name="Moore C."/>
            <person name="Slenker M."/>
        </authorList>
    </citation>
    <scope>NUCLEOTIDE SEQUENCE [LARGE SCALE GENOMIC DNA]</scope>
    <source>
        <tissue evidence="6">Leaf</tissue>
    </source>
</reference>
<dbReference type="Pfam" id="PF05641">
    <property type="entry name" value="Agenet"/>
    <property type="match status" value="1"/>
</dbReference>
<evidence type="ECO:0000259" key="5">
    <source>
        <dbReference type="SMART" id="SM00743"/>
    </source>
</evidence>
<dbReference type="PANTHER" id="PTHR31917">
    <property type="entry name" value="AGENET DOMAIN-CONTAINING PROTEIN-RELATED"/>
    <property type="match status" value="1"/>
</dbReference>
<dbReference type="InterPro" id="IPR014002">
    <property type="entry name" value="Agenet_dom_plant"/>
</dbReference>
<organism evidence="6 7">
    <name type="scientific">Cardamine amara subsp. amara</name>
    <dbReference type="NCBI Taxonomy" id="228776"/>
    <lineage>
        <taxon>Eukaryota</taxon>
        <taxon>Viridiplantae</taxon>
        <taxon>Streptophyta</taxon>
        <taxon>Embryophyta</taxon>
        <taxon>Tracheophyta</taxon>
        <taxon>Spermatophyta</taxon>
        <taxon>Magnoliopsida</taxon>
        <taxon>eudicotyledons</taxon>
        <taxon>Gunneridae</taxon>
        <taxon>Pentapetalae</taxon>
        <taxon>rosids</taxon>
        <taxon>malvids</taxon>
        <taxon>Brassicales</taxon>
        <taxon>Brassicaceae</taxon>
        <taxon>Cardamineae</taxon>
        <taxon>Cardamine</taxon>
    </lineage>
</organism>
<dbReference type="SMART" id="SM00743">
    <property type="entry name" value="Agenet"/>
    <property type="match status" value="3"/>
</dbReference>
<proteinExistence type="predicted"/>
<dbReference type="PANTHER" id="PTHR31917:SF50">
    <property type="entry name" value="DUF724 DOMAIN-CONTAINING PROTEIN 1-RELATED"/>
    <property type="match status" value="1"/>
</dbReference>
<keyword evidence="7" id="KW-1185">Reference proteome</keyword>